<feature type="binding site" evidence="9 11">
    <location>
        <begin position="142"/>
        <end position="143"/>
    </location>
    <ligand>
        <name>FMN</name>
        <dbReference type="ChEBI" id="CHEBI:58210"/>
    </ligand>
</feature>
<dbReference type="InterPro" id="IPR019576">
    <property type="entry name" value="Pyridoxamine_oxidase_dimer_C"/>
</dbReference>
<feature type="binding site" evidence="9 11">
    <location>
        <begin position="63"/>
        <end position="68"/>
    </location>
    <ligand>
        <name>FMN</name>
        <dbReference type="ChEBI" id="CHEBI:58210"/>
    </ligand>
</feature>
<dbReference type="HAMAP" id="MF_01629">
    <property type="entry name" value="PdxH"/>
    <property type="match status" value="1"/>
</dbReference>
<feature type="binding site" evidence="9 11">
    <location>
        <position position="85"/>
    </location>
    <ligand>
        <name>FMN</name>
        <dbReference type="ChEBI" id="CHEBI:58210"/>
    </ligand>
</feature>
<evidence type="ECO:0000313" key="14">
    <source>
        <dbReference type="EMBL" id="ARS34954.1"/>
    </source>
</evidence>
<keyword evidence="5 9" id="KW-0285">Flavoprotein</keyword>
<evidence type="ECO:0000256" key="10">
    <source>
        <dbReference type="PIRSR" id="PIRSR000190-1"/>
    </source>
</evidence>
<feature type="binding site" evidence="9 10">
    <location>
        <position position="133"/>
    </location>
    <ligand>
        <name>substrate</name>
    </ligand>
</feature>
<protein>
    <recommendedName>
        <fullName evidence="9">Pyridoxine/pyridoxamine 5'-phosphate oxidase</fullName>
        <ecNumber evidence="9">1.4.3.5</ecNumber>
    </recommendedName>
    <alternativeName>
        <fullName evidence="9">PNP/PMP oxidase</fullName>
        <shortName evidence="9">PNPOx</shortName>
    </alternativeName>
    <alternativeName>
        <fullName evidence="9">Pyridoxal 5'-phosphate synthase</fullName>
    </alternativeName>
</protein>
<evidence type="ECO:0000256" key="1">
    <source>
        <dbReference type="ARBA" id="ARBA00004738"/>
    </source>
</evidence>
<comment type="similarity">
    <text evidence="3 9">Belongs to the pyridoxamine 5'-phosphate oxidase family.</text>
</comment>
<dbReference type="Gene3D" id="2.30.110.10">
    <property type="entry name" value="Electron Transport, Fmn-binding Protein, Chain A"/>
    <property type="match status" value="1"/>
</dbReference>
<evidence type="ECO:0000256" key="4">
    <source>
        <dbReference type="ARBA" id="ARBA00011738"/>
    </source>
</evidence>
<comment type="function">
    <text evidence="9">Catalyzes the oxidation of either pyridoxine 5'-phosphate (PNP) or pyridoxamine 5'-phosphate (PMP) into pyridoxal 5'-phosphate (PLP).</text>
</comment>
<evidence type="ECO:0000256" key="9">
    <source>
        <dbReference type="HAMAP-Rule" id="MF_01629"/>
    </source>
</evidence>
<dbReference type="Pfam" id="PF10590">
    <property type="entry name" value="PNP_phzG_C"/>
    <property type="match status" value="1"/>
</dbReference>
<evidence type="ECO:0000256" key="3">
    <source>
        <dbReference type="ARBA" id="ARBA00007301"/>
    </source>
</evidence>
<evidence type="ECO:0000256" key="7">
    <source>
        <dbReference type="ARBA" id="ARBA00023002"/>
    </source>
</evidence>
<feature type="binding site" evidence="9 10">
    <location>
        <position position="68"/>
    </location>
    <ligand>
        <name>substrate</name>
    </ligand>
</feature>
<comment type="pathway">
    <text evidence="2 9">Cofactor metabolism; pyridoxal 5'-phosphate salvage; pyridoxal 5'-phosphate from pyridoxine 5'-phosphate: step 1/1.</text>
</comment>
<gene>
    <name evidence="9" type="primary">pdxH</name>
    <name evidence="14" type="ORF">CA264_05585</name>
</gene>
<dbReference type="InterPro" id="IPR019740">
    <property type="entry name" value="Pyridox_Oxase_CS"/>
</dbReference>
<dbReference type="GO" id="GO:0008615">
    <property type="term" value="P:pyridoxine biosynthetic process"/>
    <property type="evidence" value="ECO:0007669"/>
    <property type="project" value="UniProtKB-UniRule"/>
</dbReference>
<dbReference type="PROSITE" id="PS01064">
    <property type="entry name" value="PYRIDOX_OXIDASE"/>
    <property type="match status" value="1"/>
</dbReference>
<keyword evidence="6 9" id="KW-0288">FMN</keyword>
<evidence type="ECO:0000256" key="6">
    <source>
        <dbReference type="ARBA" id="ARBA00022643"/>
    </source>
</evidence>
<feature type="binding site" evidence="9 11">
    <location>
        <position position="107"/>
    </location>
    <ligand>
        <name>FMN</name>
        <dbReference type="ChEBI" id="CHEBI:58210"/>
    </ligand>
</feature>
<comment type="subunit">
    <text evidence="4 9">Homodimer.</text>
</comment>
<feature type="domain" description="Pyridoxine 5'-phosphate oxidase dimerisation C-terminal" evidence="13">
    <location>
        <begin position="175"/>
        <end position="215"/>
    </location>
</feature>
<dbReference type="PANTHER" id="PTHR10851:SF0">
    <property type="entry name" value="PYRIDOXINE-5'-PHOSPHATE OXIDASE"/>
    <property type="match status" value="1"/>
</dbReference>
<dbReference type="Proteomes" id="UP000266292">
    <property type="component" value="Chromosome"/>
</dbReference>
<feature type="domain" description="Pyridoxamine 5'-phosphate oxidase N-terminal" evidence="12">
    <location>
        <begin position="36"/>
        <end position="155"/>
    </location>
</feature>
<dbReference type="STRING" id="709015.GCA_000472485_01117"/>
<feature type="binding site" evidence="9 11">
    <location>
        <position position="188"/>
    </location>
    <ligand>
        <name>FMN</name>
        <dbReference type="ChEBI" id="CHEBI:58210"/>
    </ligand>
</feature>
<accession>A0A1X9YQ37</accession>
<evidence type="ECO:0000259" key="12">
    <source>
        <dbReference type="Pfam" id="PF01243"/>
    </source>
</evidence>
<evidence type="ECO:0000256" key="5">
    <source>
        <dbReference type="ARBA" id="ARBA00022630"/>
    </source>
</evidence>
<evidence type="ECO:0000256" key="8">
    <source>
        <dbReference type="ARBA" id="ARBA00023096"/>
    </source>
</evidence>
<proteinExistence type="inferred from homology"/>
<evidence type="ECO:0000256" key="11">
    <source>
        <dbReference type="PIRSR" id="PIRSR000190-2"/>
    </source>
</evidence>
<dbReference type="PANTHER" id="PTHR10851">
    <property type="entry name" value="PYRIDOXINE-5-PHOSPHATE OXIDASE"/>
    <property type="match status" value="1"/>
</dbReference>
<dbReference type="SUPFAM" id="SSF50475">
    <property type="entry name" value="FMN-binding split barrel"/>
    <property type="match status" value="1"/>
</dbReference>
<dbReference type="InterPro" id="IPR011576">
    <property type="entry name" value="Pyridox_Oxase_N"/>
</dbReference>
<dbReference type="Pfam" id="PF01243">
    <property type="entry name" value="PNPOx_N"/>
    <property type="match status" value="1"/>
</dbReference>
<dbReference type="PIRSF" id="PIRSF000190">
    <property type="entry name" value="Pyd_amn-ph_oxd"/>
    <property type="match status" value="1"/>
</dbReference>
<feature type="binding site" evidence="9 11">
    <location>
        <begin position="78"/>
        <end position="79"/>
    </location>
    <ligand>
        <name>FMN</name>
        <dbReference type="ChEBI" id="CHEBI:58210"/>
    </ligand>
</feature>
<comment type="catalytic activity">
    <reaction evidence="9">
        <text>pyridoxamine 5'-phosphate + O2 + H2O = pyridoxal 5'-phosphate + H2O2 + NH4(+)</text>
        <dbReference type="Rhea" id="RHEA:15817"/>
        <dbReference type="ChEBI" id="CHEBI:15377"/>
        <dbReference type="ChEBI" id="CHEBI:15379"/>
        <dbReference type="ChEBI" id="CHEBI:16240"/>
        <dbReference type="ChEBI" id="CHEBI:28938"/>
        <dbReference type="ChEBI" id="CHEBI:58451"/>
        <dbReference type="ChEBI" id="CHEBI:597326"/>
        <dbReference type="EC" id="1.4.3.5"/>
    </reaction>
</comment>
<keyword evidence="8 9" id="KW-0664">Pyridoxine biosynthesis</keyword>
<dbReference type="InterPro" id="IPR012349">
    <property type="entry name" value="Split_barrel_FMN-bd"/>
</dbReference>
<comment type="cofactor">
    <cofactor evidence="9 11">
        <name>FMN</name>
        <dbReference type="ChEBI" id="CHEBI:58210"/>
    </cofactor>
    <text evidence="9 11">Binds 1 FMN per subunit.</text>
</comment>
<dbReference type="GO" id="GO:0004733">
    <property type="term" value="F:pyridoxamine phosphate oxidase activity"/>
    <property type="evidence" value="ECO:0007669"/>
    <property type="project" value="UniProtKB-UniRule"/>
</dbReference>
<comment type="pathway">
    <text evidence="1 9">Cofactor metabolism; pyridoxal 5'-phosphate salvage; pyridoxal 5'-phosphate from pyridoxamine 5'-phosphate: step 1/1.</text>
</comment>
<keyword evidence="7 9" id="KW-0560">Oxidoreductase</keyword>
<keyword evidence="15" id="KW-1185">Reference proteome</keyword>
<sequence length="215" mass="24698">MALTHNIADIRINYTKQALTEASVLQDPVQQFQVWLQEALESEVHEPTALVLSTVGGGKPSARVVLLKGVDEQGFIFFTNYESRKGHDLAENPYASLTFFWPELERQVRVEGKVEKVAPALSDSYFHSRPKGSQIGAWASPQSRVIEAREVLEQREQQYSSQFAREEQVPRPAHWGGYRLLPHYLEFWQGRPSRLHDRIVYEREGGNWQVKRLAP</sequence>
<dbReference type="KEGG" id="pact:CA264_05585"/>
<dbReference type="EC" id="1.4.3.5" evidence="9"/>
<evidence type="ECO:0000256" key="2">
    <source>
        <dbReference type="ARBA" id="ARBA00005037"/>
    </source>
</evidence>
<dbReference type="RefSeq" id="WP_025605333.1">
    <property type="nucleotide sequence ID" value="NZ_CP021235.1"/>
</dbReference>
<feature type="binding site" evidence="9 11">
    <location>
        <position position="198"/>
    </location>
    <ligand>
        <name>FMN</name>
        <dbReference type="ChEBI" id="CHEBI:58210"/>
    </ligand>
</feature>
<dbReference type="OrthoDB" id="9780392at2"/>
<name>A0A1X9YQ37_9BACT</name>
<reference evidence="15" key="1">
    <citation type="submission" date="2017-05" db="EMBL/GenBank/DDBJ databases">
        <authorList>
            <person name="Ray J."/>
            <person name="Price M."/>
            <person name="Deutschbauer A."/>
        </authorList>
    </citation>
    <scope>NUCLEOTIDE SEQUENCE [LARGE SCALE GENOMIC DNA]</scope>
    <source>
        <strain evidence="15">DSM 19842</strain>
    </source>
</reference>
<feature type="binding site" evidence="9 10">
    <location>
        <position position="129"/>
    </location>
    <ligand>
        <name>substrate</name>
    </ligand>
</feature>
<evidence type="ECO:0000313" key="15">
    <source>
        <dbReference type="Proteomes" id="UP000266292"/>
    </source>
</evidence>
<feature type="binding site" evidence="9 10">
    <location>
        <position position="125"/>
    </location>
    <ligand>
        <name>substrate</name>
    </ligand>
</feature>
<dbReference type="NCBIfam" id="NF004231">
    <property type="entry name" value="PRK05679.1"/>
    <property type="match status" value="1"/>
</dbReference>
<feature type="binding site" evidence="9 11">
    <location>
        <position position="84"/>
    </location>
    <ligand>
        <name>FMN</name>
        <dbReference type="ChEBI" id="CHEBI:58210"/>
    </ligand>
</feature>
<dbReference type="EMBL" id="CP021235">
    <property type="protein sequence ID" value="ARS34954.1"/>
    <property type="molecule type" value="Genomic_DNA"/>
</dbReference>
<dbReference type="GO" id="GO:0010181">
    <property type="term" value="F:FMN binding"/>
    <property type="evidence" value="ECO:0007669"/>
    <property type="project" value="UniProtKB-UniRule"/>
</dbReference>
<dbReference type="InterPro" id="IPR000659">
    <property type="entry name" value="Pyridox_Oxase"/>
</dbReference>
<evidence type="ECO:0000259" key="13">
    <source>
        <dbReference type="Pfam" id="PF10590"/>
    </source>
</evidence>
<comment type="catalytic activity">
    <reaction evidence="9">
        <text>pyridoxine 5'-phosphate + O2 = pyridoxal 5'-phosphate + H2O2</text>
        <dbReference type="Rhea" id="RHEA:15149"/>
        <dbReference type="ChEBI" id="CHEBI:15379"/>
        <dbReference type="ChEBI" id="CHEBI:16240"/>
        <dbReference type="ChEBI" id="CHEBI:58589"/>
        <dbReference type="ChEBI" id="CHEBI:597326"/>
        <dbReference type="EC" id="1.4.3.5"/>
    </reaction>
</comment>
<feature type="binding site" evidence="9 10">
    <location>
        <begin position="194"/>
        <end position="196"/>
    </location>
    <ligand>
        <name>substrate</name>
    </ligand>
</feature>
<dbReference type="NCBIfam" id="TIGR00558">
    <property type="entry name" value="pdxH"/>
    <property type="match status" value="1"/>
</dbReference>
<dbReference type="FunFam" id="2.30.110.10:FF:000005">
    <property type="entry name" value="NAD(P)H-hydrate epimerase"/>
    <property type="match status" value="1"/>
</dbReference>
<feature type="binding site" evidence="10">
    <location>
        <begin position="11"/>
        <end position="14"/>
    </location>
    <ligand>
        <name>substrate</name>
    </ligand>
</feature>
<dbReference type="AlphaFoldDB" id="A0A1X9YQ37"/>
<dbReference type="UniPathway" id="UPA01068">
    <property type="reaction ID" value="UER00304"/>
</dbReference>
<organism evidence="14 15">
    <name type="scientific">Pontibacter actiniarum</name>
    <dbReference type="NCBI Taxonomy" id="323450"/>
    <lineage>
        <taxon>Bacteria</taxon>
        <taxon>Pseudomonadati</taxon>
        <taxon>Bacteroidota</taxon>
        <taxon>Cytophagia</taxon>
        <taxon>Cytophagales</taxon>
        <taxon>Hymenobacteraceae</taxon>
        <taxon>Pontibacter</taxon>
    </lineage>
</organism>